<proteinExistence type="predicted"/>
<dbReference type="Proteomes" id="UP000007394">
    <property type="component" value="Chromosome"/>
</dbReference>
<protein>
    <submittedName>
        <fullName evidence="1">Uncharacterized protein</fullName>
    </submittedName>
</protein>
<organism evidence="1 2">
    <name type="scientific">Ignavibacterium album (strain DSM 19864 / JCM 16511 / NBRC 101810 / Mat9-16)</name>
    <dbReference type="NCBI Taxonomy" id="945713"/>
    <lineage>
        <taxon>Bacteria</taxon>
        <taxon>Pseudomonadati</taxon>
        <taxon>Ignavibacteriota</taxon>
        <taxon>Ignavibacteria</taxon>
        <taxon>Ignavibacteriales</taxon>
        <taxon>Ignavibacteriaceae</taxon>
        <taxon>Ignavibacterium</taxon>
    </lineage>
</organism>
<dbReference type="EMBL" id="CP003418">
    <property type="protein sequence ID" value="AFH50056.1"/>
    <property type="molecule type" value="Genomic_DNA"/>
</dbReference>
<gene>
    <name evidence="1" type="ordered locus">IALB_2353</name>
</gene>
<keyword evidence="2" id="KW-1185">Reference proteome</keyword>
<sequence>MKNNNYLFIILSLIVLYSCKDNVIVDPPAVDKEYFPAKTGAKFTYSLTIDSNLVLSGAKISDIIGLQSISGTEYFIQIDSIIIERALTLDTAYFRKSNTGVFYYTDTTGLGQLIPDTLRNALRIDNESRLLFFPLRLNQTWPVYQIDITVGGIPVFSPVKTNAKISGKEQLTMAIRDSQYTIDVFKIEYKVEVQLDPQGASESFYAYGYIAENIGFVKWEGESFVINLIRGGRLDLSLTSTYMLEELRNYFIP</sequence>
<dbReference type="STRING" id="945713.IALB_2353"/>
<dbReference type="PROSITE" id="PS51257">
    <property type="entry name" value="PROKAR_LIPOPROTEIN"/>
    <property type="match status" value="1"/>
</dbReference>
<evidence type="ECO:0000313" key="2">
    <source>
        <dbReference type="Proteomes" id="UP000007394"/>
    </source>
</evidence>
<dbReference type="HOGENOM" id="CLU_1097435_0_0_10"/>
<reference evidence="1 2" key="1">
    <citation type="journal article" date="2012" name="Front. Microbiol.">
        <title>Complete genome of Ignavibacterium album, a metabolically versatile, flagellated, facultative anaerobe from the phylum Chlorobi.</title>
        <authorList>
            <person name="Liu Z."/>
            <person name="Frigaard N.-U."/>
            <person name="Vogl K."/>
            <person name="Iino T."/>
            <person name="Ohkuma M."/>
            <person name="Overmann J."/>
            <person name="Bryant D.A."/>
        </authorList>
    </citation>
    <scope>NUCLEOTIDE SEQUENCE [LARGE SCALE GENOMIC DNA]</scope>
    <source>
        <strain evidence="2">DSM 19864 / JCM 16511 / NBRC 101810 / Mat9-16</strain>
    </source>
</reference>
<dbReference type="RefSeq" id="WP_014561199.1">
    <property type="nucleotide sequence ID" value="NC_017464.1"/>
</dbReference>
<name>I0AM49_IGNAJ</name>
<dbReference type="KEGG" id="ial:IALB_2353"/>
<evidence type="ECO:0000313" key="1">
    <source>
        <dbReference type="EMBL" id="AFH50056.1"/>
    </source>
</evidence>
<dbReference type="AlphaFoldDB" id="I0AM49"/>
<accession>I0AM49</accession>